<keyword evidence="3" id="KW-1185">Reference proteome</keyword>
<dbReference type="Proteomes" id="UP000492821">
    <property type="component" value="Unassembled WGS sequence"/>
</dbReference>
<keyword evidence="1" id="KW-1133">Transmembrane helix</keyword>
<feature type="chain" id="PRO_5028981579" evidence="2">
    <location>
        <begin position="22"/>
        <end position="106"/>
    </location>
</feature>
<evidence type="ECO:0000256" key="1">
    <source>
        <dbReference type="SAM" id="Phobius"/>
    </source>
</evidence>
<evidence type="ECO:0000313" key="3">
    <source>
        <dbReference type="Proteomes" id="UP000492821"/>
    </source>
</evidence>
<sequence length="106" mass="12166">MYTLIICCVICLILTVGSIMATRFNTAFNGNTTALKVERKLLLQCSVSTLFFTFTIVCLYFYFTTIPKQSDLDDDGRFIFDIWSSIYNMSLELLYATDALMLLLIR</sequence>
<accession>A0A7E4VCW6</accession>
<dbReference type="WBParaSite" id="Pan_g19493.t1">
    <property type="protein sequence ID" value="Pan_g19493.t1"/>
    <property type="gene ID" value="Pan_g19493"/>
</dbReference>
<reference evidence="3" key="1">
    <citation type="journal article" date="2013" name="Genetics">
        <title>The draft genome and transcriptome of Panagrellus redivivus are shaped by the harsh demands of a free-living lifestyle.</title>
        <authorList>
            <person name="Srinivasan J."/>
            <person name="Dillman A.R."/>
            <person name="Macchietto M.G."/>
            <person name="Heikkinen L."/>
            <person name="Lakso M."/>
            <person name="Fracchia K.M."/>
            <person name="Antoshechkin I."/>
            <person name="Mortazavi A."/>
            <person name="Wong G."/>
            <person name="Sternberg P.W."/>
        </authorList>
    </citation>
    <scope>NUCLEOTIDE SEQUENCE [LARGE SCALE GENOMIC DNA]</scope>
    <source>
        <strain evidence="3">MT8872</strain>
    </source>
</reference>
<dbReference type="AlphaFoldDB" id="A0A7E4VCW6"/>
<evidence type="ECO:0000313" key="4">
    <source>
        <dbReference type="WBParaSite" id="Pan_g19493.t1"/>
    </source>
</evidence>
<feature type="transmembrane region" description="Helical" evidence="1">
    <location>
        <begin position="41"/>
        <end position="63"/>
    </location>
</feature>
<evidence type="ECO:0000256" key="2">
    <source>
        <dbReference type="SAM" id="SignalP"/>
    </source>
</evidence>
<keyword evidence="1" id="KW-0472">Membrane</keyword>
<protein>
    <submittedName>
        <fullName evidence="4">Serpentine receptor class gamma</fullName>
    </submittedName>
</protein>
<keyword evidence="2" id="KW-0732">Signal</keyword>
<organism evidence="3 4">
    <name type="scientific">Panagrellus redivivus</name>
    <name type="common">Microworm</name>
    <dbReference type="NCBI Taxonomy" id="6233"/>
    <lineage>
        <taxon>Eukaryota</taxon>
        <taxon>Metazoa</taxon>
        <taxon>Ecdysozoa</taxon>
        <taxon>Nematoda</taxon>
        <taxon>Chromadorea</taxon>
        <taxon>Rhabditida</taxon>
        <taxon>Tylenchina</taxon>
        <taxon>Panagrolaimomorpha</taxon>
        <taxon>Panagrolaimoidea</taxon>
        <taxon>Panagrolaimidae</taxon>
        <taxon>Panagrellus</taxon>
    </lineage>
</organism>
<feature type="signal peptide" evidence="2">
    <location>
        <begin position="1"/>
        <end position="21"/>
    </location>
</feature>
<keyword evidence="1" id="KW-0812">Transmembrane</keyword>
<name>A0A7E4VCW6_PANRE</name>
<reference evidence="4" key="2">
    <citation type="submission" date="2020-10" db="UniProtKB">
        <authorList>
            <consortium name="WormBaseParasite"/>
        </authorList>
    </citation>
    <scope>IDENTIFICATION</scope>
</reference>
<proteinExistence type="predicted"/>